<comment type="pathway">
    <text evidence="1 8">Glycan biosynthesis; glycogen biosynthesis.</text>
</comment>
<dbReference type="InterPro" id="IPR008631">
    <property type="entry name" value="Glycogen_synth"/>
</dbReference>
<dbReference type="InterPro" id="IPR001932">
    <property type="entry name" value="PPM-type_phosphatase-like_dom"/>
</dbReference>
<reference evidence="12" key="1">
    <citation type="submission" date="2021-03" db="EMBL/GenBank/DDBJ databases">
        <title>Evolutionary innovations through gain and loss of genes in the ectomycorrhizal Boletales.</title>
        <authorList>
            <person name="Wu G."/>
            <person name="Miyauchi S."/>
            <person name="Morin E."/>
            <person name="Yang Z.-L."/>
            <person name="Xu J."/>
            <person name="Martin F.M."/>
        </authorList>
    </citation>
    <scope>NUCLEOTIDE SEQUENCE</scope>
    <source>
        <strain evidence="12">BR01</strain>
    </source>
</reference>
<dbReference type="Gene3D" id="3.60.40.10">
    <property type="entry name" value="PPM-type phosphatase domain"/>
    <property type="match status" value="1"/>
</dbReference>
<dbReference type="EMBL" id="JAGFBS010000021">
    <property type="protein sequence ID" value="KAG6373577.1"/>
    <property type="molecule type" value="Genomic_DNA"/>
</dbReference>
<keyword evidence="4 8" id="KW-0808">Transferase</keyword>
<keyword evidence="9" id="KW-0175">Coiled coil</keyword>
<dbReference type="SUPFAM" id="SSF53756">
    <property type="entry name" value="UDP-Glycosyltransferase/glycogen phosphorylase"/>
    <property type="match status" value="2"/>
</dbReference>
<proteinExistence type="inferred from homology"/>
<dbReference type="Gene3D" id="6.10.260.10">
    <property type="match status" value="1"/>
</dbReference>
<dbReference type="EC" id="2.4.1.11" evidence="8"/>
<evidence type="ECO:0000313" key="13">
    <source>
        <dbReference type="Proteomes" id="UP000683000"/>
    </source>
</evidence>
<evidence type="ECO:0000256" key="3">
    <source>
        <dbReference type="ARBA" id="ARBA00022676"/>
    </source>
</evidence>
<dbReference type="FunFam" id="3.40.50.2000:FF:000045">
    <property type="entry name" value="Glycogen [starch] synthase"/>
    <property type="match status" value="1"/>
</dbReference>
<dbReference type="PANTHER" id="PTHR10176">
    <property type="entry name" value="GLYCOGEN SYNTHASE"/>
    <property type="match status" value="1"/>
</dbReference>
<dbReference type="SMART" id="SM00332">
    <property type="entry name" value="PP2Cc"/>
    <property type="match status" value="1"/>
</dbReference>
<dbReference type="GO" id="GO:0005978">
    <property type="term" value="P:glycogen biosynthetic process"/>
    <property type="evidence" value="ECO:0007669"/>
    <property type="project" value="UniProtKB-UniPathway"/>
</dbReference>
<protein>
    <recommendedName>
        <fullName evidence="8">Glycogen [starch] synthase</fullName>
        <ecNumber evidence="8">2.4.1.11</ecNumber>
    </recommendedName>
</protein>
<feature type="compositionally biased region" description="Basic residues" evidence="10">
    <location>
        <begin position="779"/>
        <end position="797"/>
    </location>
</feature>
<sequence length="1414" mass="157319">MAELPAEPLKRDVQNHILFECAWEVVNKVGGIYTVIKTKVPVTVAEYGDRYTLIGPLMYKTAPMEVEAQEPTDPALSATLDNMRTQGIKCLYGRWLIEGAPRVLLFDIGSAFHRLDEWKADLWSLAGIPSPPHDTETNDTIIFGYLIAWFLGEYITQQLHTAVVAHFHEWQAGVAIPLCRKRHIDVTTVFTTHATLLGRYLCAGNVDFYNNLQYFDVDHEAGKRGIYHRYCIERASTHCSDVFTTVSDITAYESEHLLKRKPDGIVPNGLNVVKFQAMHEFQNLHATAKAKIHEFIRGHFYGYYDFDLDNTLYMFTAGRYEYRNKGVDMFIESLARLNYRLQKSGSKTTVVAFIIMPAATNSYTVDALKGQAVMKQLKDTVTEIQNRIGARLFEHAARYHGEGKMELQPDELLSAEDHILLKRRIFALKRTTYPPIVTHNMVDDANDPILNQLRRVKLFNAPTDRVKVIFHPDFLNSNNPILGLDYEEFVRGCHLGVFPSYYEPWGYTPAECTVMGVPSVTTNLSGFGCFMQDLIERPEDEGCYIVDRRMQSVEESANDLTNFMFTFTNKTRRQRINQRNRVERLSPLLDWKNLGIEYSKSRQLALRRAYPDAFLNANGEVDDEDSDWFGASMERFMPSAPASPRLRMSGMATPGDMGTLTEEMQQLNTSDYRGYNWPRSSEEEEDGYPFPLVMKVRSRAGSVHSGISTPGVGPSRSLSEKDLQMADAALNEVTNTPAEPKAEQSAACVSRVFPRYNRVITCIKISRLSFNPQPFSAPSHRRPQRRHTLRRFRRRGRSTNTMSAPRPTMKTIQKRFYNALPRAVSAPSTSANAISRVRSNSAPSSRSLYTANSSSGPLAFFDSPAPPPPPPSSRPGYPHIPTSRPPVKAEGEGSASPHSHNSPHGHGQTSGQPPFSLALTSPQANSSSQPVIPASHQSAGFFPYSSFPPIPFCNVSLSDQSDSHPRIKRQRMRYHLDVGAYGIPKHASKPVKSGMGSSAVNTGRFFQDSPAEDLSLAVQVGEDAYFIRENAMGVADGVGGWSRARDSCASKRSAQDPSPSALFARRLMHHCSVEALEVDACTSQRREASPARSASPRRTGSTALNDAWPWNADIDELNQQLEDSLEDLEDGLDVLMILEHAYEKTINAHVVAEESASSPQPSSLVSIPEDLVSPPASSLLPEDPVVPQPKVVPLKTGSSTALVAVLQHLRPPTPPTTPPYRSILFNLPAPPKPTFDAVLKIAHLGDCMGMLVRDEHIAWRSAEMWWAFNTPVQLGPRSSARPSDAQILELPVQADDILILASDGLSDNLWDSEVLDEVVRFKRSFLKDANQGNGKGLLGRRTLAVMLSEALCSRARRVSERKGKNFADDDGDVEDEIPFARRAREQGKTFKGGKIDDISVLVAVVSPASDLALN</sequence>
<dbReference type="Proteomes" id="UP000683000">
    <property type="component" value="Unassembled WGS sequence"/>
</dbReference>
<dbReference type="FunFam" id="3.40.50.2000:FF:000014">
    <property type="entry name" value="Glycogen [starch] synthase"/>
    <property type="match status" value="1"/>
</dbReference>
<accession>A0A8I2YKV9</accession>
<evidence type="ECO:0000256" key="8">
    <source>
        <dbReference type="RuleBase" id="RU363104"/>
    </source>
</evidence>
<keyword evidence="3 8" id="KW-0328">Glycosyltransferase</keyword>
<dbReference type="CDD" id="cd03793">
    <property type="entry name" value="GT3_GSY2-like"/>
    <property type="match status" value="1"/>
</dbReference>
<comment type="catalytic activity">
    <reaction evidence="7">
        <text>[(1-&gt;4)-alpha-D-glucosyl](n) + UDP-alpha-D-glucose = [(1-&gt;4)-alpha-D-glucosyl](n+1) + UDP + H(+)</text>
        <dbReference type="Rhea" id="RHEA:18549"/>
        <dbReference type="Rhea" id="RHEA-COMP:9584"/>
        <dbReference type="Rhea" id="RHEA-COMP:9587"/>
        <dbReference type="ChEBI" id="CHEBI:15378"/>
        <dbReference type="ChEBI" id="CHEBI:15444"/>
        <dbReference type="ChEBI" id="CHEBI:58223"/>
        <dbReference type="ChEBI" id="CHEBI:58885"/>
        <dbReference type="EC" id="2.4.1.11"/>
    </reaction>
    <physiologicalReaction direction="left-to-right" evidence="7">
        <dbReference type="Rhea" id="RHEA:18550"/>
    </physiologicalReaction>
</comment>
<feature type="compositionally biased region" description="Pro residues" evidence="10">
    <location>
        <begin position="864"/>
        <end position="873"/>
    </location>
</feature>
<comment type="function">
    <text evidence="8">Transfers the glycosyl residue from UDP-Glc to the non-reducing end of alpha-1,4-glucan.</text>
</comment>
<comment type="similarity">
    <text evidence="2 8">Belongs to the glycosyltransferase 3 family.</text>
</comment>
<feature type="region of interest" description="Disordered" evidence="10">
    <location>
        <begin position="772"/>
        <end position="809"/>
    </location>
</feature>
<organism evidence="12 13">
    <name type="scientific">Boletus reticuloceps</name>
    <dbReference type="NCBI Taxonomy" id="495285"/>
    <lineage>
        <taxon>Eukaryota</taxon>
        <taxon>Fungi</taxon>
        <taxon>Dikarya</taxon>
        <taxon>Basidiomycota</taxon>
        <taxon>Agaricomycotina</taxon>
        <taxon>Agaricomycetes</taxon>
        <taxon>Agaricomycetidae</taxon>
        <taxon>Boletales</taxon>
        <taxon>Boletineae</taxon>
        <taxon>Boletaceae</taxon>
        <taxon>Boletoideae</taxon>
        <taxon>Boletus</taxon>
    </lineage>
</organism>
<dbReference type="Pfam" id="PF05693">
    <property type="entry name" value="Glycogen_syn"/>
    <property type="match status" value="1"/>
</dbReference>
<evidence type="ECO:0000256" key="5">
    <source>
        <dbReference type="ARBA" id="ARBA00023056"/>
    </source>
</evidence>
<dbReference type="PROSITE" id="PS51746">
    <property type="entry name" value="PPM_2"/>
    <property type="match status" value="1"/>
</dbReference>
<evidence type="ECO:0000256" key="2">
    <source>
        <dbReference type="ARBA" id="ARBA00010686"/>
    </source>
</evidence>
<dbReference type="GO" id="GO:0005737">
    <property type="term" value="C:cytoplasm"/>
    <property type="evidence" value="ECO:0007669"/>
    <property type="project" value="TreeGrafter"/>
</dbReference>
<evidence type="ECO:0000256" key="6">
    <source>
        <dbReference type="ARBA" id="ARBA00043883"/>
    </source>
</evidence>
<evidence type="ECO:0000256" key="1">
    <source>
        <dbReference type="ARBA" id="ARBA00004964"/>
    </source>
</evidence>
<keyword evidence="13" id="KW-1185">Reference proteome</keyword>
<dbReference type="OrthoDB" id="6335297at2759"/>
<dbReference type="UniPathway" id="UPA00164"/>
<evidence type="ECO:0000259" key="11">
    <source>
        <dbReference type="PROSITE" id="PS51746"/>
    </source>
</evidence>
<feature type="compositionally biased region" description="Low complexity" evidence="10">
    <location>
        <begin position="893"/>
        <end position="907"/>
    </location>
</feature>
<dbReference type="PANTHER" id="PTHR10176:SF3">
    <property type="entry name" value="GLYCOGEN [STARCH] SYNTHASE"/>
    <property type="match status" value="1"/>
</dbReference>
<feature type="domain" description="PPM-type phosphatase" evidence="11">
    <location>
        <begin position="1007"/>
        <end position="1405"/>
    </location>
</feature>
<comment type="function">
    <text evidence="6">Glycogen synthase participates in the glycogen biosynthetic process along with glycogenin and glycogen branching enzyme. Extends the primer composed of a few glucose units formed by glycogenin by adding new glucose units to it. In this context, glycogen synthase transfers the glycosyl residue from UDP-Glc to the non-reducing end of alpha-1,4-glucan.</text>
</comment>
<name>A0A8I2YKV9_9AGAM</name>
<evidence type="ECO:0000313" key="12">
    <source>
        <dbReference type="EMBL" id="KAG6373577.1"/>
    </source>
</evidence>
<feature type="compositionally biased region" description="Polar residues" evidence="10">
    <location>
        <begin position="826"/>
        <end position="856"/>
    </location>
</feature>
<dbReference type="InterPro" id="IPR036457">
    <property type="entry name" value="PPM-type-like_dom_sf"/>
</dbReference>
<feature type="coiled-coil region" evidence="9">
    <location>
        <begin position="1111"/>
        <end position="1138"/>
    </location>
</feature>
<feature type="compositionally biased region" description="Polar residues" evidence="10">
    <location>
        <begin position="909"/>
        <end position="933"/>
    </location>
</feature>
<dbReference type="Gene3D" id="3.40.50.2000">
    <property type="entry name" value="Glycogen Phosphorylase B"/>
    <property type="match status" value="2"/>
</dbReference>
<dbReference type="SUPFAM" id="SSF81606">
    <property type="entry name" value="PP2C-like"/>
    <property type="match status" value="1"/>
</dbReference>
<evidence type="ECO:0000256" key="9">
    <source>
        <dbReference type="SAM" id="Coils"/>
    </source>
</evidence>
<evidence type="ECO:0000256" key="10">
    <source>
        <dbReference type="SAM" id="MobiDB-lite"/>
    </source>
</evidence>
<evidence type="ECO:0000256" key="7">
    <source>
        <dbReference type="ARBA" id="ARBA00047345"/>
    </source>
</evidence>
<feature type="region of interest" description="Disordered" evidence="10">
    <location>
        <begin position="1082"/>
        <end position="1105"/>
    </location>
</feature>
<feature type="region of interest" description="Disordered" evidence="10">
    <location>
        <begin position="823"/>
        <end position="933"/>
    </location>
</feature>
<gene>
    <name evidence="12" type="ORF">JVT61DRAFT_6225</name>
</gene>
<keyword evidence="5 8" id="KW-0320">Glycogen biosynthesis</keyword>
<evidence type="ECO:0000256" key="4">
    <source>
        <dbReference type="ARBA" id="ARBA00022679"/>
    </source>
</evidence>
<comment type="caution">
    <text evidence="12">The sequence shown here is derived from an EMBL/GenBank/DDBJ whole genome shotgun (WGS) entry which is preliminary data.</text>
</comment>
<dbReference type="GO" id="GO:0004373">
    <property type="term" value="F:alpha-1,4-glucan glucosyltransferase (UDP-glucose donor) activity"/>
    <property type="evidence" value="ECO:0007669"/>
    <property type="project" value="UniProtKB-EC"/>
</dbReference>